<dbReference type="EMBL" id="SHBO01000006">
    <property type="protein sequence ID" value="RZO08169.1"/>
    <property type="molecule type" value="Genomic_DNA"/>
</dbReference>
<evidence type="ECO:0000313" key="4">
    <source>
        <dbReference type="Proteomes" id="UP000318148"/>
    </source>
</evidence>
<dbReference type="GO" id="GO:0047040">
    <property type="term" value="F:pteridine reductase activity"/>
    <property type="evidence" value="ECO:0007669"/>
    <property type="project" value="UniProtKB-EC"/>
</dbReference>
<comment type="similarity">
    <text evidence="1">Belongs to the short-chain dehydrogenases/reductases (SDR) family.</text>
</comment>
<protein>
    <submittedName>
        <fullName evidence="3">Pteridine reductase</fullName>
        <ecNumber evidence="3">1.5.1.33</ecNumber>
    </submittedName>
</protein>
<dbReference type="InterPro" id="IPR002347">
    <property type="entry name" value="SDR_fam"/>
</dbReference>
<evidence type="ECO:0000313" key="3">
    <source>
        <dbReference type="EMBL" id="RZO08169.1"/>
    </source>
</evidence>
<accession>A0A520LNM4</accession>
<dbReference type="EC" id="1.5.1.33" evidence="3"/>
<dbReference type="Pfam" id="PF13561">
    <property type="entry name" value="adh_short_C2"/>
    <property type="match status" value="1"/>
</dbReference>
<dbReference type="Proteomes" id="UP000318148">
    <property type="component" value="Unassembled WGS sequence"/>
</dbReference>
<dbReference type="AlphaFoldDB" id="A0A520LNM4"/>
<dbReference type="NCBIfam" id="NF006598">
    <property type="entry name" value="PRK09135.1"/>
    <property type="match status" value="1"/>
</dbReference>
<dbReference type="FunFam" id="3.40.50.720:FF:000084">
    <property type="entry name" value="Short-chain dehydrogenase reductase"/>
    <property type="match status" value="1"/>
</dbReference>
<gene>
    <name evidence="3" type="ORF">EVB02_00845</name>
</gene>
<evidence type="ECO:0000256" key="2">
    <source>
        <dbReference type="ARBA" id="ARBA00023002"/>
    </source>
</evidence>
<proteinExistence type="inferred from homology"/>
<name>A0A520LNM4_9GAMM</name>
<dbReference type="SUPFAM" id="SSF51735">
    <property type="entry name" value="NAD(P)-binding Rossmann-fold domains"/>
    <property type="match status" value="1"/>
</dbReference>
<reference evidence="3 4" key="1">
    <citation type="submission" date="2019-02" db="EMBL/GenBank/DDBJ databases">
        <title>Prokaryotic population dynamics and viral predation in marine succession experiment using metagenomics: the confinement effect.</title>
        <authorList>
            <person name="Haro-Moreno J.M."/>
            <person name="Rodriguez-Valera F."/>
            <person name="Lopez-Perez M."/>
        </authorList>
    </citation>
    <scope>NUCLEOTIDE SEQUENCE [LARGE SCALE GENOMIC DNA]</scope>
    <source>
        <strain evidence="3">MED-G169</strain>
    </source>
</reference>
<comment type="caution">
    <text evidence="3">The sequence shown here is derived from an EMBL/GenBank/DDBJ whole genome shotgun (WGS) entry which is preliminary data.</text>
</comment>
<dbReference type="PANTHER" id="PTHR43639:SF1">
    <property type="entry name" value="SHORT-CHAIN DEHYDROGENASE_REDUCTASE FAMILY PROTEIN"/>
    <property type="match status" value="1"/>
</dbReference>
<organism evidence="3 4">
    <name type="scientific">SAR92 clade bacterium</name>
    <dbReference type="NCBI Taxonomy" id="2315479"/>
    <lineage>
        <taxon>Bacteria</taxon>
        <taxon>Pseudomonadati</taxon>
        <taxon>Pseudomonadota</taxon>
        <taxon>Gammaproteobacteria</taxon>
        <taxon>Cellvibrionales</taxon>
        <taxon>Porticoccaceae</taxon>
        <taxon>SAR92 clade</taxon>
    </lineage>
</organism>
<dbReference type="PANTHER" id="PTHR43639">
    <property type="entry name" value="OXIDOREDUCTASE, SHORT-CHAIN DEHYDROGENASE/REDUCTASE FAMILY (AFU_ORTHOLOGUE AFUA_5G02870)"/>
    <property type="match status" value="1"/>
</dbReference>
<evidence type="ECO:0000256" key="1">
    <source>
        <dbReference type="ARBA" id="ARBA00006484"/>
    </source>
</evidence>
<dbReference type="PRINTS" id="PR00081">
    <property type="entry name" value="GDHRDH"/>
</dbReference>
<keyword evidence="2 3" id="KW-0560">Oxidoreductase</keyword>
<dbReference type="Gene3D" id="3.40.50.720">
    <property type="entry name" value="NAD(P)-binding Rossmann-like Domain"/>
    <property type="match status" value="1"/>
</dbReference>
<sequence length="249" mass="27112">MNESKEELPVVLITGAAKRIGAELARLFSSKGFVCIIHYNNSKKEAESLARLLNENSTARCYTVQGNLNSPDTVAKISKFCCDLGRLDVLINNASSFYPTPLEQCDQSQWDDLINSNLKSPFFIAQALAPLLKENKGSIINISDMHARQALINHPIYTIAKAGNIAMTKTLAKELAPEIRVNSVAPGAILWPEHETDDIDKQQSVLSKVPLGRLGTESDIAKTTYFLAVDAEYMTGQTIAVDGGSSNAL</sequence>
<dbReference type="InterPro" id="IPR036291">
    <property type="entry name" value="NAD(P)-bd_dom_sf"/>
</dbReference>
<dbReference type="PRINTS" id="PR00080">
    <property type="entry name" value="SDRFAMILY"/>
</dbReference>